<evidence type="ECO:0000256" key="6">
    <source>
        <dbReference type="ARBA" id="ARBA00023136"/>
    </source>
</evidence>
<dbReference type="PROSITE" id="PS51450">
    <property type="entry name" value="LRR"/>
    <property type="match status" value="1"/>
</dbReference>
<dbReference type="Pfam" id="PF13855">
    <property type="entry name" value="LRR_8"/>
    <property type="match status" value="1"/>
</dbReference>
<comment type="subcellular location">
    <subcellularLocation>
        <location evidence="1">Cell membrane</location>
    </subcellularLocation>
</comment>
<evidence type="ECO:0000256" key="5">
    <source>
        <dbReference type="ARBA" id="ARBA00022737"/>
    </source>
</evidence>
<dbReference type="InterPro" id="IPR052595">
    <property type="entry name" value="LRRC69/RLP"/>
</dbReference>
<dbReference type="Proteomes" id="UP001210211">
    <property type="component" value="Unassembled WGS sequence"/>
</dbReference>
<dbReference type="InterPro" id="IPR032675">
    <property type="entry name" value="LRR_dom_sf"/>
</dbReference>
<accession>A0AAD5Z442</accession>
<evidence type="ECO:0000313" key="8">
    <source>
        <dbReference type="Proteomes" id="UP001210211"/>
    </source>
</evidence>
<dbReference type="Pfam" id="PF12799">
    <property type="entry name" value="LRR_4"/>
    <property type="match status" value="1"/>
</dbReference>
<keyword evidence="5" id="KW-0677">Repeat</keyword>
<dbReference type="Gene3D" id="3.80.10.10">
    <property type="entry name" value="Ribonuclease Inhibitor"/>
    <property type="match status" value="3"/>
</dbReference>
<evidence type="ECO:0000256" key="1">
    <source>
        <dbReference type="ARBA" id="ARBA00004236"/>
    </source>
</evidence>
<keyword evidence="8" id="KW-1185">Reference proteome</keyword>
<keyword evidence="2" id="KW-1003">Cell membrane</keyword>
<organism evidence="7 8">
    <name type="scientific">Rhynchospora tenuis</name>
    <dbReference type="NCBI Taxonomy" id="198213"/>
    <lineage>
        <taxon>Eukaryota</taxon>
        <taxon>Viridiplantae</taxon>
        <taxon>Streptophyta</taxon>
        <taxon>Embryophyta</taxon>
        <taxon>Tracheophyta</taxon>
        <taxon>Spermatophyta</taxon>
        <taxon>Magnoliopsida</taxon>
        <taxon>Liliopsida</taxon>
        <taxon>Poales</taxon>
        <taxon>Cyperaceae</taxon>
        <taxon>Cyperoideae</taxon>
        <taxon>Rhynchosporeae</taxon>
        <taxon>Rhynchospora</taxon>
    </lineage>
</organism>
<dbReference type="GO" id="GO:0005886">
    <property type="term" value="C:plasma membrane"/>
    <property type="evidence" value="ECO:0007669"/>
    <property type="project" value="UniProtKB-SubCell"/>
</dbReference>
<proteinExistence type="predicted"/>
<dbReference type="PRINTS" id="PR00019">
    <property type="entry name" value="LEURICHRPT"/>
</dbReference>
<protein>
    <submittedName>
        <fullName evidence="7">Uncharacterized protein</fullName>
    </submittedName>
</protein>
<dbReference type="AlphaFoldDB" id="A0AAD5Z442"/>
<dbReference type="SMART" id="SM00369">
    <property type="entry name" value="LRR_TYP"/>
    <property type="match status" value="4"/>
</dbReference>
<comment type="caution">
    <text evidence="7">The sequence shown here is derived from an EMBL/GenBank/DDBJ whole genome shotgun (WGS) entry which is preliminary data.</text>
</comment>
<dbReference type="Pfam" id="PF13516">
    <property type="entry name" value="LRR_6"/>
    <property type="match status" value="1"/>
</dbReference>
<evidence type="ECO:0000256" key="4">
    <source>
        <dbReference type="ARBA" id="ARBA00022729"/>
    </source>
</evidence>
<dbReference type="EMBL" id="JAMRDG010000002">
    <property type="protein sequence ID" value="KAJ3686544.1"/>
    <property type="molecule type" value="Genomic_DNA"/>
</dbReference>
<dbReference type="PANTHER" id="PTHR48057:SF30">
    <property type="entry name" value="DNA-DAMAGE-REPAIR_TOLERATION DRT100-LIKE PROTEIN"/>
    <property type="match status" value="1"/>
</dbReference>
<keyword evidence="4" id="KW-0732">Signal</keyword>
<dbReference type="Pfam" id="PF00560">
    <property type="entry name" value="LRR_1"/>
    <property type="match status" value="2"/>
</dbReference>
<keyword evidence="3" id="KW-0433">Leucine-rich repeat</keyword>
<dbReference type="PANTHER" id="PTHR48057">
    <property type="entry name" value="LEUCINE-RICH REPEAT SERINE/THREONINE-PROTEIN KINASE 1"/>
    <property type="match status" value="1"/>
</dbReference>
<name>A0AAD5Z442_9POAL</name>
<gene>
    <name evidence="7" type="ORF">LUZ61_015708</name>
</gene>
<dbReference type="InterPro" id="IPR025875">
    <property type="entry name" value="Leu-rich_rpt_4"/>
</dbReference>
<keyword evidence="6" id="KW-0472">Membrane</keyword>
<sequence>MIRGLPLTADFNSVSAYILSLPNLETLTLHSTNLTGSISNPSNCTAQLKELDISSNGLNGSVSDAVSLADSCPSLQSLNLSDNFIGQAFNSFSPVWPRIKMLDLSYNKIVSNRDLQWLFSNLGLLKYLDLSNNNIQGTMPPISNCTSLQHLDMSTNQLIGTIPSEIKACTSLVALILSNNNFSSEIPILPLLNMPRLEHLDLAFNNFNGSLPKSISNLTSLECLDLSANKLLGQIPPSLCTDGVSRLKLLHLQDNFLTGHIPNSLSNCSNLVSLDLSFNLFLGPYPALWDLSLS</sequence>
<evidence type="ECO:0000256" key="3">
    <source>
        <dbReference type="ARBA" id="ARBA00022614"/>
    </source>
</evidence>
<dbReference type="FunFam" id="3.80.10.10:FF:000299">
    <property type="entry name" value="Piriformospora indica-insensitive protein 2"/>
    <property type="match status" value="1"/>
</dbReference>
<dbReference type="InterPro" id="IPR001611">
    <property type="entry name" value="Leu-rich_rpt"/>
</dbReference>
<evidence type="ECO:0000256" key="2">
    <source>
        <dbReference type="ARBA" id="ARBA00022475"/>
    </source>
</evidence>
<dbReference type="SUPFAM" id="SSF52047">
    <property type="entry name" value="RNI-like"/>
    <property type="match status" value="1"/>
</dbReference>
<reference evidence="7 8" key="1">
    <citation type="journal article" date="2022" name="Cell">
        <title>Repeat-based holocentromeres influence genome architecture and karyotype evolution.</title>
        <authorList>
            <person name="Hofstatter P.G."/>
            <person name="Thangavel G."/>
            <person name="Lux T."/>
            <person name="Neumann P."/>
            <person name="Vondrak T."/>
            <person name="Novak P."/>
            <person name="Zhang M."/>
            <person name="Costa L."/>
            <person name="Castellani M."/>
            <person name="Scott A."/>
            <person name="Toegelov H."/>
            <person name="Fuchs J."/>
            <person name="Mata-Sucre Y."/>
            <person name="Dias Y."/>
            <person name="Vanzela A.L.L."/>
            <person name="Huettel B."/>
            <person name="Almeida C.C.S."/>
            <person name="Simkova H."/>
            <person name="Souza G."/>
            <person name="Pedrosa-Harand A."/>
            <person name="Macas J."/>
            <person name="Mayer K.F.X."/>
            <person name="Houben A."/>
            <person name="Marques A."/>
        </authorList>
    </citation>
    <scope>NUCLEOTIDE SEQUENCE [LARGE SCALE GENOMIC DNA]</scope>
    <source>
        <strain evidence="7">RhyTen1mFocal</strain>
    </source>
</reference>
<evidence type="ECO:0000313" key="7">
    <source>
        <dbReference type="EMBL" id="KAJ3686544.1"/>
    </source>
</evidence>
<dbReference type="InterPro" id="IPR003591">
    <property type="entry name" value="Leu-rich_rpt_typical-subtyp"/>
</dbReference>